<keyword evidence="6" id="KW-0637">Prenyltransferase</keyword>
<comment type="cofactor">
    <cofactor evidence="1">
        <name>Mg(2+)</name>
        <dbReference type="ChEBI" id="CHEBI:18420"/>
    </cofactor>
</comment>
<comment type="caution">
    <text evidence="15">The sequence shown here is derived from an EMBL/GenBank/DDBJ whole genome shotgun (WGS) entry which is preliminary data.</text>
</comment>
<evidence type="ECO:0000259" key="13">
    <source>
        <dbReference type="Pfam" id="PF00432"/>
    </source>
</evidence>
<dbReference type="InterPro" id="IPR041960">
    <property type="entry name" value="GGTase_I_beta"/>
</dbReference>
<keyword evidence="17" id="KW-1185">Reference proteome</keyword>
<dbReference type="InterPro" id="IPR001330">
    <property type="entry name" value="Prenyltrans"/>
</dbReference>
<evidence type="ECO:0000256" key="3">
    <source>
        <dbReference type="ARBA" id="ARBA00010497"/>
    </source>
</evidence>
<evidence type="ECO:0000256" key="1">
    <source>
        <dbReference type="ARBA" id="ARBA00001946"/>
    </source>
</evidence>
<evidence type="ECO:0000256" key="11">
    <source>
        <dbReference type="ARBA" id="ARBA00022842"/>
    </source>
</evidence>
<dbReference type="AlphaFoldDB" id="A0A177UN86"/>
<evidence type="ECO:0000256" key="8">
    <source>
        <dbReference type="ARBA" id="ARBA00022723"/>
    </source>
</evidence>
<dbReference type="Proteomes" id="UP000836402">
    <property type="component" value="Unassembled WGS sequence"/>
</dbReference>
<evidence type="ECO:0000256" key="5">
    <source>
        <dbReference type="ARBA" id="ARBA00020603"/>
    </source>
</evidence>
<dbReference type="Proteomes" id="UP000077671">
    <property type="component" value="Unassembled WGS sequence"/>
</dbReference>
<keyword evidence="8" id="KW-0479">Metal-binding</keyword>
<dbReference type="CDD" id="cd02895">
    <property type="entry name" value="GGTase-I"/>
    <property type="match status" value="1"/>
</dbReference>
<evidence type="ECO:0000256" key="6">
    <source>
        <dbReference type="ARBA" id="ARBA00022602"/>
    </source>
</evidence>
<proteinExistence type="inferred from homology"/>
<keyword evidence="11" id="KW-0460">Magnesium</keyword>
<keyword evidence="9" id="KW-0677">Repeat</keyword>
<comment type="similarity">
    <text evidence="3">Belongs to the protein prenyltransferase subunit beta family.</text>
</comment>
<accession>A0A177UN86</accession>
<name>A0A177UN86_9BASI</name>
<dbReference type="SUPFAM" id="SSF48239">
    <property type="entry name" value="Terpenoid cyclases/Protein prenyltransferases"/>
    <property type="match status" value="1"/>
</dbReference>
<evidence type="ECO:0000256" key="9">
    <source>
        <dbReference type="ARBA" id="ARBA00022737"/>
    </source>
</evidence>
<dbReference type="GO" id="GO:0005953">
    <property type="term" value="C:CAAX-protein geranylgeranyltransferase complex"/>
    <property type="evidence" value="ECO:0007669"/>
    <property type="project" value="InterPro"/>
</dbReference>
<dbReference type="PANTHER" id="PTHR11774:SF4">
    <property type="entry name" value="GERANYLGERANYL TRANSFERASE TYPE-1 SUBUNIT BETA"/>
    <property type="match status" value="1"/>
</dbReference>
<dbReference type="EMBL" id="CAJHJG010006712">
    <property type="protein sequence ID" value="CAD6958936.1"/>
    <property type="molecule type" value="Genomic_DNA"/>
</dbReference>
<dbReference type="GO" id="GO:0046872">
    <property type="term" value="F:metal ion binding"/>
    <property type="evidence" value="ECO:0007669"/>
    <property type="project" value="UniProtKB-KW"/>
</dbReference>
<evidence type="ECO:0000313" key="14">
    <source>
        <dbReference type="EMBL" id="CAD6958936.1"/>
    </source>
</evidence>
<keyword evidence="7" id="KW-0808">Transferase</keyword>
<dbReference type="InterPro" id="IPR045089">
    <property type="entry name" value="PGGT1B-like"/>
</dbReference>
<dbReference type="Gene3D" id="1.50.10.20">
    <property type="match status" value="1"/>
</dbReference>
<organism evidence="15 16">
    <name type="scientific">Tilletia caries</name>
    <name type="common">wheat bunt fungus</name>
    <dbReference type="NCBI Taxonomy" id="13290"/>
    <lineage>
        <taxon>Eukaryota</taxon>
        <taxon>Fungi</taxon>
        <taxon>Dikarya</taxon>
        <taxon>Basidiomycota</taxon>
        <taxon>Ustilaginomycotina</taxon>
        <taxon>Exobasidiomycetes</taxon>
        <taxon>Tilletiales</taxon>
        <taxon>Tilletiaceae</taxon>
        <taxon>Tilletia</taxon>
    </lineage>
</organism>
<dbReference type="GO" id="GO:0004662">
    <property type="term" value="F:CAAX-protein geranylgeranyltransferase activity"/>
    <property type="evidence" value="ECO:0007669"/>
    <property type="project" value="UniProtKB-EC"/>
</dbReference>
<evidence type="ECO:0000256" key="4">
    <source>
        <dbReference type="ARBA" id="ARBA00012700"/>
    </source>
</evidence>
<feature type="domain" description="Prenyltransferase alpha-alpha toroid" evidence="13">
    <location>
        <begin position="5"/>
        <end position="305"/>
    </location>
</feature>
<reference evidence="14" key="3">
    <citation type="submission" date="2020-10" db="EMBL/GenBank/DDBJ databases">
        <authorList>
            <person name="Sedaghatjoo S."/>
        </authorList>
    </citation>
    <scope>NUCLEOTIDE SEQUENCE</scope>
    <source>
        <strain evidence="14">AZH3</strain>
    </source>
</reference>
<sequence>MSTTFEHKKHVAFWLRCLRMLPQSYTSGDTQRMTLGYFCLSGLDLLGGVQSKVPDEERKELVNWIYAQQISASAGGGFRGSPCHAVSSGAQGSSHITMCYNALQNLAILRDDLVRVERDALKHFISSCQNGDGSFSPSPGQAERDARFVYCAFALCDMLDVWSCIDVEAAVRFLLQSCNADGGFGQGPGQESQGGSTYCALASLSLSSRLDQLQDKERSVDWLLSRQQSGSGFNGRPEKATDTCYSFWCGASLEILGKHELIDSPSDVAWLLSAQTRVGGIAKTPEDMPDVMHSYLSHAALAMHLPSMKEEAGGEGSLMVLEGLQRLEPRWNLSVQSAEWLRNHIR</sequence>
<dbReference type="Pfam" id="PF00432">
    <property type="entry name" value="Prenyltrans"/>
    <property type="match status" value="1"/>
</dbReference>
<keyword evidence="10" id="KW-0862">Zinc</keyword>
<evidence type="ECO:0000256" key="2">
    <source>
        <dbReference type="ARBA" id="ARBA00001947"/>
    </source>
</evidence>
<evidence type="ECO:0000256" key="12">
    <source>
        <dbReference type="ARBA" id="ARBA00031713"/>
    </source>
</evidence>
<dbReference type="EC" id="2.5.1.59" evidence="4"/>
<evidence type="ECO:0000313" key="16">
    <source>
        <dbReference type="Proteomes" id="UP000077671"/>
    </source>
</evidence>
<evidence type="ECO:0000313" key="15">
    <source>
        <dbReference type="EMBL" id="KAE8261407.1"/>
    </source>
</evidence>
<evidence type="ECO:0000256" key="7">
    <source>
        <dbReference type="ARBA" id="ARBA00022679"/>
    </source>
</evidence>
<evidence type="ECO:0000313" key="17">
    <source>
        <dbReference type="Proteomes" id="UP000836402"/>
    </source>
</evidence>
<dbReference type="InterPro" id="IPR008930">
    <property type="entry name" value="Terpenoid_cyclase/PrenylTrfase"/>
</dbReference>
<dbReference type="PANTHER" id="PTHR11774">
    <property type="entry name" value="GERANYLGERANYL TRANSFERASE TYPE BETA SUBUNIT"/>
    <property type="match status" value="1"/>
</dbReference>
<reference evidence="15" key="2">
    <citation type="journal article" date="2019" name="IMA Fungus">
        <title>Genome sequencing and comparison of five Tilletia species to identify candidate genes for the detection of regulated species infecting wheat.</title>
        <authorList>
            <person name="Nguyen H.D.T."/>
            <person name="Sultana T."/>
            <person name="Kesanakurti P."/>
            <person name="Hambleton S."/>
        </authorList>
    </citation>
    <scope>NUCLEOTIDE SEQUENCE</scope>
    <source>
        <strain evidence="15">DAOMC 238032</strain>
    </source>
</reference>
<dbReference type="EMBL" id="LWDD02000368">
    <property type="protein sequence ID" value="KAE8261407.1"/>
    <property type="molecule type" value="Genomic_DNA"/>
</dbReference>
<protein>
    <recommendedName>
        <fullName evidence="5">Geranylgeranyl transferase type-1 subunit beta</fullName>
        <ecNumber evidence="4">2.5.1.59</ecNumber>
    </recommendedName>
    <alternativeName>
        <fullName evidence="12">Geranylgeranyl transferase type I subunit beta</fullName>
    </alternativeName>
</protein>
<evidence type="ECO:0000256" key="10">
    <source>
        <dbReference type="ARBA" id="ARBA00022833"/>
    </source>
</evidence>
<gene>
    <name evidence="15" type="ORF">A4X03_0g3277</name>
    <name evidence="14" type="ORF">JKIAZH3_G8250</name>
</gene>
<reference evidence="15" key="1">
    <citation type="submission" date="2016-04" db="EMBL/GenBank/DDBJ databases">
        <authorList>
            <person name="Nguyen H.D."/>
            <person name="Kesanakurti P."/>
            <person name="Cullis J."/>
            <person name="Levesque C.A."/>
            <person name="Hambleton S."/>
        </authorList>
    </citation>
    <scope>NUCLEOTIDE SEQUENCE</scope>
    <source>
        <strain evidence="15">DAOMC 238032</strain>
    </source>
</reference>
<comment type="cofactor">
    <cofactor evidence="2">
        <name>Zn(2+)</name>
        <dbReference type="ChEBI" id="CHEBI:29105"/>
    </cofactor>
</comment>